<evidence type="ECO:0000313" key="1">
    <source>
        <dbReference type="EMBL" id="KAF4755332.1"/>
    </source>
</evidence>
<dbReference type="Proteomes" id="UP000553632">
    <property type="component" value="Unassembled WGS sequence"/>
</dbReference>
<organism evidence="1 2">
    <name type="scientific">Perkinsus olseni</name>
    <name type="common">Perkinsus atlanticus</name>
    <dbReference type="NCBI Taxonomy" id="32597"/>
    <lineage>
        <taxon>Eukaryota</taxon>
        <taxon>Sar</taxon>
        <taxon>Alveolata</taxon>
        <taxon>Perkinsozoa</taxon>
        <taxon>Perkinsea</taxon>
        <taxon>Perkinsida</taxon>
        <taxon>Perkinsidae</taxon>
        <taxon>Perkinsus</taxon>
    </lineage>
</organism>
<protein>
    <submittedName>
        <fullName evidence="1">Uncharacterized protein</fullName>
    </submittedName>
</protein>
<evidence type="ECO:0000313" key="2">
    <source>
        <dbReference type="Proteomes" id="UP000553632"/>
    </source>
</evidence>
<reference evidence="1 2" key="1">
    <citation type="submission" date="2020-04" db="EMBL/GenBank/DDBJ databases">
        <title>Perkinsus olseni comparative genomics.</title>
        <authorList>
            <person name="Bogema D.R."/>
        </authorList>
    </citation>
    <scope>NUCLEOTIDE SEQUENCE [LARGE SCALE GENOMIC DNA]</scope>
    <source>
        <strain evidence="1 2">ATCC PRA-207</strain>
    </source>
</reference>
<name>A0A7J6UDM4_PEROL</name>
<proteinExistence type="predicted"/>
<accession>A0A7J6UDM4</accession>
<feature type="non-terminal residue" evidence="1">
    <location>
        <position position="136"/>
    </location>
</feature>
<dbReference type="EMBL" id="JABANO010004341">
    <property type="protein sequence ID" value="KAF4755332.1"/>
    <property type="molecule type" value="Genomic_DNA"/>
</dbReference>
<feature type="non-terminal residue" evidence="1">
    <location>
        <position position="1"/>
    </location>
</feature>
<sequence>YKAVRNGTDKVCSSLPLLTDFEVIVWEDGGQQVAVVNAKVADEVFWMTRDVRLEWTTKRCFHFVEEKGSPVLEFMHDFYGAMKKAAPKFAHAHLAFCPVSSKILVDIGLQKATTDRRLTGFENTFFISKVEKNLAE</sequence>
<keyword evidence="2" id="KW-1185">Reference proteome</keyword>
<comment type="caution">
    <text evidence="1">The sequence shown here is derived from an EMBL/GenBank/DDBJ whole genome shotgun (WGS) entry which is preliminary data.</text>
</comment>
<gene>
    <name evidence="1" type="ORF">FOZ63_012107</name>
</gene>
<dbReference type="AlphaFoldDB" id="A0A7J6UDM4"/>